<keyword evidence="4" id="KW-1185">Reference proteome</keyword>
<dbReference type="EMBL" id="JAVDPF010000018">
    <property type="protein sequence ID" value="KAL1875077.1"/>
    <property type="molecule type" value="Genomic_DNA"/>
</dbReference>
<evidence type="ECO:0000313" key="4">
    <source>
        <dbReference type="Proteomes" id="UP001583193"/>
    </source>
</evidence>
<organism evidence="3 4">
    <name type="scientific">Paecilomyces lecythidis</name>
    <dbReference type="NCBI Taxonomy" id="3004212"/>
    <lineage>
        <taxon>Eukaryota</taxon>
        <taxon>Fungi</taxon>
        <taxon>Dikarya</taxon>
        <taxon>Ascomycota</taxon>
        <taxon>Pezizomycotina</taxon>
        <taxon>Eurotiomycetes</taxon>
        <taxon>Eurotiomycetidae</taxon>
        <taxon>Eurotiales</taxon>
        <taxon>Thermoascaceae</taxon>
        <taxon>Paecilomyces</taxon>
    </lineage>
</organism>
<reference evidence="3 4" key="1">
    <citation type="journal article" date="2024" name="IMA Fungus">
        <title>IMA Genome - F19 : A genome assembly and annotation guide to empower mycologists, including annotated draft genome sequences of Ceratocystis pirilliformis, Diaporthe australafricana, Fusarium ophioides, Paecilomyces lecythidis, and Sporothrix stenoceras.</title>
        <authorList>
            <person name="Aylward J."/>
            <person name="Wilson A.M."/>
            <person name="Visagie C.M."/>
            <person name="Spraker J."/>
            <person name="Barnes I."/>
            <person name="Buitendag C."/>
            <person name="Ceriani C."/>
            <person name="Del Mar Angel L."/>
            <person name="du Plessis D."/>
            <person name="Fuchs T."/>
            <person name="Gasser K."/>
            <person name="Kramer D."/>
            <person name="Li W."/>
            <person name="Munsamy K."/>
            <person name="Piso A."/>
            <person name="Price J.L."/>
            <person name="Sonnekus B."/>
            <person name="Thomas C."/>
            <person name="van der Nest A."/>
            <person name="van Dijk A."/>
            <person name="van Heerden A."/>
            <person name="van Vuuren N."/>
            <person name="Yilmaz N."/>
            <person name="Duong T.A."/>
            <person name="van der Merwe N.A."/>
            <person name="Wingfield M.J."/>
            <person name="Wingfield B.D."/>
        </authorList>
    </citation>
    <scope>NUCLEOTIDE SEQUENCE [LARGE SCALE GENOMIC DNA]</scope>
    <source>
        <strain evidence="3 4">CMW 18167</strain>
    </source>
</reference>
<keyword evidence="2" id="KW-0812">Transmembrane</keyword>
<comment type="caution">
    <text evidence="3">The sequence shown here is derived from an EMBL/GenBank/DDBJ whole genome shotgun (WGS) entry which is preliminary data.</text>
</comment>
<proteinExistence type="predicted"/>
<accession>A0ABR3XH86</accession>
<feature type="transmembrane region" description="Helical" evidence="2">
    <location>
        <begin position="55"/>
        <end position="74"/>
    </location>
</feature>
<evidence type="ECO:0000313" key="3">
    <source>
        <dbReference type="EMBL" id="KAL1875077.1"/>
    </source>
</evidence>
<dbReference type="Proteomes" id="UP001583193">
    <property type="component" value="Unassembled WGS sequence"/>
</dbReference>
<evidence type="ECO:0000256" key="2">
    <source>
        <dbReference type="SAM" id="Phobius"/>
    </source>
</evidence>
<keyword evidence="2" id="KW-1133">Transmembrane helix</keyword>
<feature type="region of interest" description="Disordered" evidence="1">
    <location>
        <begin position="121"/>
        <end position="160"/>
    </location>
</feature>
<name>A0ABR3XH86_9EURO</name>
<keyword evidence="2" id="KW-0472">Membrane</keyword>
<evidence type="ECO:0000256" key="1">
    <source>
        <dbReference type="SAM" id="MobiDB-lite"/>
    </source>
</evidence>
<feature type="transmembrane region" description="Helical" evidence="2">
    <location>
        <begin position="80"/>
        <end position="103"/>
    </location>
</feature>
<gene>
    <name evidence="3" type="ORF">Plec18167_005745</name>
</gene>
<feature type="compositionally biased region" description="Basic and acidic residues" evidence="1">
    <location>
        <begin position="148"/>
        <end position="160"/>
    </location>
</feature>
<sequence length="160" mass="17297">MPYASLPLVAQQTALMKITNDSKAMGPVIYVDLERNLSQRTCESRFEHLLLSQQSNAFGSAGSTSAFIIGAVGIELKYQLWANVITFLVGIPGLLYIGWFGIVQDEKLVLPTSTGDSVPFVGDVSNPQIDEEAPRDTGKTGVISETALSEKRDRTDSGSE</sequence>
<protein>
    <submittedName>
        <fullName evidence="3">Uncharacterized protein</fullName>
    </submittedName>
</protein>